<dbReference type="EMBL" id="JARMQG010000084">
    <property type="protein sequence ID" value="MED3562412.1"/>
    <property type="molecule type" value="Genomic_DNA"/>
</dbReference>
<evidence type="ECO:0000313" key="2">
    <source>
        <dbReference type="Proteomes" id="UP001330749"/>
    </source>
</evidence>
<gene>
    <name evidence="1" type="ORF">P4447_08080</name>
</gene>
<name>A0ABU6N871_9BACI</name>
<keyword evidence="2" id="KW-1185">Reference proteome</keyword>
<organism evidence="1 2">
    <name type="scientific">Bacillus xiapuensis</name>
    <dbReference type="NCBI Taxonomy" id="2014075"/>
    <lineage>
        <taxon>Bacteria</taxon>
        <taxon>Bacillati</taxon>
        <taxon>Bacillota</taxon>
        <taxon>Bacilli</taxon>
        <taxon>Bacillales</taxon>
        <taxon>Bacillaceae</taxon>
        <taxon>Bacillus</taxon>
    </lineage>
</organism>
<comment type="caution">
    <text evidence="1">The sequence shown here is derived from an EMBL/GenBank/DDBJ whole genome shotgun (WGS) entry which is preliminary data.</text>
</comment>
<evidence type="ECO:0000313" key="1">
    <source>
        <dbReference type="EMBL" id="MED3562412.1"/>
    </source>
</evidence>
<dbReference type="Proteomes" id="UP001330749">
    <property type="component" value="Unassembled WGS sequence"/>
</dbReference>
<proteinExistence type="predicted"/>
<reference evidence="1 2" key="1">
    <citation type="submission" date="2023-03" db="EMBL/GenBank/DDBJ databases">
        <title>Bacillus Genome Sequencing.</title>
        <authorList>
            <person name="Dunlap C."/>
        </authorList>
    </citation>
    <scope>NUCLEOTIDE SEQUENCE [LARGE SCALE GENOMIC DNA]</scope>
    <source>
        <strain evidence="1 2">B-14544</strain>
    </source>
</reference>
<protein>
    <submittedName>
        <fullName evidence="1">Uncharacterized protein</fullName>
    </submittedName>
</protein>
<dbReference type="RefSeq" id="WP_327967337.1">
    <property type="nucleotide sequence ID" value="NZ_JARMQG010000084.1"/>
</dbReference>
<accession>A0ABU6N871</accession>
<sequence>MEVICYVCGEYASEVWTVVLKDDREVREFSGHFKCVSELQDRINNVNNLDKKKVKKVIEELGLD</sequence>